<feature type="domain" description="Helicase C-terminal" evidence="6">
    <location>
        <begin position="22"/>
        <end position="111"/>
    </location>
</feature>
<evidence type="ECO:0000259" key="6">
    <source>
        <dbReference type="SMART" id="SM00490"/>
    </source>
</evidence>
<dbReference type="Pfam" id="PF22590">
    <property type="entry name" value="Cas3-like_C_2"/>
    <property type="match status" value="1"/>
</dbReference>
<dbReference type="EMBL" id="BARS01056524">
    <property type="protein sequence ID" value="GAG43481.1"/>
    <property type="molecule type" value="Genomic_DNA"/>
</dbReference>
<dbReference type="NCBIfam" id="TIGR01587">
    <property type="entry name" value="cas3_core"/>
    <property type="match status" value="1"/>
</dbReference>
<dbReference type="PANTHER" id="PTHR47963:SF9">
    <property type="entry name" value="CRISPR-ASSOCIATED ENDONUCLEASE_HELICASE CAS3"/>
    <property type="match status" value="1"/>
</dbReference>
<keyword evidence="4" id="KW-0067">ATP-binding</keyword>
<keyword evidence="5" id="KW-0051">Antiviral defense</keyword>
<keyword evidence="2" id="KW-0378">Hydrolase</keyword>
<evidence type="ECO:0000256" key="3">
    <source>
        <dbReference type="ARBA" id="ARBA00022806"/>
    </source>
</evidence>
<evidence type="ECO:0000256" key="4">
    <source>
        <dbReference type="ARBA" id="ARBA00022840"/>
    </source>
</evidence>
<dbReference type="AlphaFoldDB" id="X0Z4M8"/>
<dbReference type="GO" id="GO:0005524">
    <property type="term" value="F:ATP binding"/>
    <property type="evidence" value="ECO:0007669"/>
    <property type="project" value="UniProtKB-KW"/>
</dbReference>
<dbReference type="GO" id="GO:0003723">
    <property type="term" value="F:RNA binding"/>
    <property type="evidence" value="ECO:0007669"/>
    <property type="project" value="TreeGrafter"/>
</dbReference>
<name>X0Z4M8_9ZZZZ</name>
<dbReference type="PANTHER" id="PTHR47963">
    <property type="entry name" value="DEAD-BOX ATP-DEPENDENT RNA HELICASE 47, MITOCHONDRIAL"/>
    <property type="match status" value="1"/>
</dbReference>
<evidence type="ECO:0000256" key="1">
    <source>
        <dbReference type="ARBA" id="ARBA00022741"/>
    </source>
</evidence>
<dbReference type="InterPro" id="IPR001650">
    <property type="entry name" value="Helicase_C-like"/>
</dbReference>
<feature type="non-terminal residue" evidence="7">
    <location>
        <position position="173"/>
    </location>
</feature>
<dbReference type="InterPro" id="IPR050547">
    <property type="entry name" value="DEAD_box_RNA_helicases"/>
</dbReference>
<dbReference type="Gene3D" id="3.40.50.300">
    <property type="entry name" value="P-loop containing nucleotide triphosphate hydrolases"/>
    <property type="match status" value="1"/>
</dbReference>
<sequence>MIAAANAGAQVCLICNLVDVAQVCYQRLKELNNTQVDIDLFHARFTLNDRREKENRVISNFGKNGKRNVGRILVATQVVEQSLDVDFDWLITQHCPADLLFQRLGRLHRHHRKYRPAGFEIPVATILLPDGEGYGRHEHIYSNVRVMWRTQQHIEELNGASLFFPDAYRQWLD</sequence>
<evidence type="ECO:0000256" key="5">
    <source>
        <dbReference type="ARBA" id="ARBA00023118"/>
    </source>
</evidence>
<dbReference type="InterPro" id="IPR006474">
    <property type="entry name" value="Helicase_Cas3_CRISPR-ass_core"/>
</dbReference>
<keyword evidence="1" id="KW-0547">Nucleotide-binding</keyword>
<gene>
    <name evidence="7" type="ORF">S01H1_83209</name>
</gene>
<dbReference type="InterPro" id="IPR054712">
    <property type="entry name" value="Cas3-like_dom"/>
</dbReference>
<dbReference type="GO" id="GO:0051607">
    <property type="term" value="P:defense response to virus"/>
    <property type="evidence" value="ECO:0007669"/>
    <property type="project" value="UniProtKB-KW"/>
</dbReference>
<accession>X0Z4M8</accession>
<dbReference type="SUPFAM" id="SSF52540">
    <property type="entry name" value="P-loop containing nucleoside triphosphate hydrolases"/>
    <property type="match status" value="1"/>
</dbReference>
<dbReference type="GO" id="GO:0003724">
    <property type="term" value="F:RNA helicase activity"/>
    <property type="evidence" value="ECO:0007669"/>
    <property type="project" value="TreeGrafter"/>
</dbReference>
<dbReference type="SMART" id="SM00490">
    <property type="entry name" value="HELICc"/>
    <property type="match status" value="1"/>
</dbReference>
<protein>
    <recommendedName>
        <fullName evidence="6">Helicase C-terminal domain-containing protein</fullName>
    </recommendedName>
</protein>
<dbReference type="InterPro" id="IPR027417">
    <property type="entry name" value="P-loop_NTPase"/>
</dbReference>
<dbReference type="GO" id="GO:0016787">
    <property type="term" value="F:hydrolase activity"/>
    <property type="evidence" value="ECO:0007669"/>
    <property type="project" value="UniProtKB-KW"/>
</dbReference>
<keyword evidence="3" id="KW-0347">Helicase</keyword>
<reference evidence="7" key="1">
    <citation type="journal article" date="2014" name="Front. Microbiol.">
        <title>High frequency of phylogenetically diverse reductive dehalogenase-homologous genes in deep subseafloor sedimentary metagenomes.</title>
        <authorList>
            <person name="Kawai M."/>
            <person name="Futagami T."/>
            <person name="Toyoda A."/>
            <person name="Takaki Y."/>
            <person name="Nishi S."/>
            <person name="Hori S."/>
            <person name="Arai W."/>
            <person name="Tsubouchi T."/>
            <person name="Morono Y."/>
            <person name="Uchiyama I."/>
            <person name="Ito T."/>
            <person name="Fujiyama A."/>
            <person name="Inagaki F."/>
            <person name="Takami H."/>
        </authorList>
    </citation>
    <scope>NUCLEOTIDE SEQUENCE</scope>
    <source>
        <strain evidence="7">Expedition CK06-06</strain>
    </source>
</reference>
<evidence type="ECO:0000256" key="2">
    <source>
        <dbReference type="ARBA" id="ARBA00022801"/>
    </source>
</evidence>
<organism evidence="7">
    <name type="scientific">marine sediment metagenome</name>
    <dbReference type="NCBI Taxonomy" id="412755"/>
    <lineage>
        <taxon>unclassified sequences</taxon>
        <taxon>metagenomes</taxon>
        <taxon>ecological metagenomes</taxon>
    </lineage>
</organism>
<comment type="caution">
    <text evidence="7">The sequence shown here is derived from an EMBL/GenBank/DDBJ whole genome shotgun (WGS) entry which is preliminary data.</text>
</comment>
<evidence type="ECO:0000313" key="7">
    <source>
        <dbReference type="EMBL" id="GAG43481.1"/>
    </source>
</evidence>
<proteinExistence type="predicted"/>